<gene>
    <name evidence="2" type="ORF">ARTHRO_10333</name>
</gene>
<organism evidence="2 3">
    <name type="scientific">Limnospira indica PCC 8005</name>
    <dbReference type="NCBI Taxonomy" id="376219"/>
    <lineage>
        <taxon>Bacteria</taxon>
        <taxon>Bacillati</taxon>
        <taxon>Cyanobacteriota</taxon>
        <taxon>Cyanophyceae</taxon>
        <taxon>Oscillatoriophycideae</taxon>
        <taxon>Oscillatoriales</taxon>
        <taxon>Sirenicapillariaceae</taxon>
        <taxon>Limnospira</taxon>
    </lineage>
</organism>
<feature type="region of interest" description="Disordered" evidence="1">
    <location>
        <begin position="57"/>
        <end position="81"/>
    </location>
</feature>
<name>A0A9P1KAH3_9CYAN</name>
<protein>
    <submittedName>
        <fullName evidence="2">Uncharacterized protein</fullName>
    </submittedName>
</protein>
<evidence type="ECO:0000313" key="2">
    <source>
        <dbReference type="EMBL" id="CDM92660.1"/>
    </source>
</evidence>
<dbReference type="EMBL" id="FO818640">
    <property type="protein sequence ID" value="CDM92660.1"/>
    <property type="molecule type" value="Genomic_DNA"/>
</dbReference>
<proteinExistence type="predicted"/>
<evidence type="ECO:0000313" key="3">
    <source>
        <dbReference type="Proteomes" id="UP000032946"/>
    </source>
</evidence>
<dbReference type="Proteomes" id="UP000032946">
    <property type="component" value="Chromosome"/>
</dbReference>
<accession>A0A9P1KAH3</accession>
<evidence type="ECO:0000256" key="1">
    <source>
        <dbReference type="SAM" id="MobiDB-lite"/>
    </source>
</evidence>
<feature type="compositionally biased region" description="Polar residues" evidence="1">
    <location>
        <begin position="57"/>
        <end position="73"/>
    </location>
</feature>
<reference evidence="2 3" key="1">
    <citation type="submission" date="2014-02" db="EMBL/GenBank/DDBJ databases">
        <authorList>
            <person name="Genoscope - CEA"/>
        </authorList>
    </citation>
    <scope>NUCLEOTIDE SEQUENCE [LARGE SCALE GENOMIC DNA]</scope>
    <source>
        <strain evidence="2 3">PCC 8005</strain>
    </source>
</reference>
<keyword evidence="3" id="KW-1185">Reference proteome</keyword>
<dbReference type="AlphaFoldDB" id="A0A9P1KAH3"/>
<dbReference type="RefSeq" id="WP_008056628.1">
    <property type="nucleotide sequence ID" value="NZ_FO818640.1"/>
</dbReference>
<sequence length="88" mass="10023">MAAGVWFNIASPKITAEMRKTLINLFNMNATPCNFPDFFRIHQQIIRERVYGATTQKGHIEQQGTGSIPQQAKETAKPRVANQRFCWA</sequence>